<accession>A0A2W5AF51</accession>
<comment type="caution">
    <text evidence="8">The sequence shown here is derived from an EMBL/GenBank/DDBJ whole genome shotgun (WGS) entry which is preliminary data.</text>
</comment>
<evidence type="ECO:0000313" key="8">
    <source>
        <dbReference type="EMBL" id="PZO90909.1"/>
    </source>
</evidence>
<name>A0A2W5AF51_9SPHN</name>
<protein>
    <submittedName>
        <fullName evidence="8">Aldo/keto reductase</fullName>
    </submittedName>
</protein>
<keyword evidence="3" id="KW-0560">Oxidoreductase</keyword>
<evidence type="ECO:0000256" key="3">
    <source>
        <dbReference type="ARBA" id="ARBA00023002"/>
    </source>
</evidence>
<dbReference type="PROSITE" id="PS00798">
    <property type="entry name" value="ALDOKETO_REDUCTASE_1"/>
    <property type="match status" value="1"/>
</dbReference>
<organism evidence="8 9">
    <name type="scientific">Sphingomonas sanxanigenens</name>
    <dbReference type="NCBI Taxonomy" id="397260"/>
    <lineage>
        <taxon>Bacteria</taxon>
        <taxon>Pseudomonadati</taxon>
        <taxon>Pseudomonadota</taxon>
        <taxon>Alphaproteobacteria</taxon>
        <taxon>Sphingomonadales</taxon>
        <taxon>Sphingomonadaceae</taxon>
        <taxon>Sphingomonas</taxon>
    </lineage>
</organism>
<feature type="domain" description="NADP-dependent oxidoreductase" evidence="7">
    <location>
        <begin position="18"/>
        <end position="266"/>
    </location>
</feature>
<dbReference type="Pfam" id="PF00248">
    <property type="entry name" value="Aldo_ket_red"/>
    <property type="match status" value="1"/>
</dbReference>
<evidence type="ECO:0000256" key="2">
    <source>
        <dbReference type="ARBA" id="ARBA00022857"/>
    </source>
</evidence>
<dbReference type="EMBL" id="QFNN01000018">
    <property type="protein sequence ID" value="PZO90909.1"/>
    <property type="molecule type" value="Genomic_DNA"/>
</dbReference>
<sequence>MNDQPHLRLNTGANMPALGFGTFAIKPEDTRAAVRTAIETGYRLIDTAANYKNEAEVGQAIADSGLDRGELFVTTKLWIEDYGHEHALRGFEASMEALSLEYIDLYLLHWPLPMDFERTIAAFNALEPALISGRIRALGVSNFNPEHLDELSHHTDVVPAVNQVELSPLLSQRVVKAANASRGIITEAWSPIGGQKRVGDVLRNSSIASIAEKHGKTPIQVVLRWHIQQGNVVIPRSINPDHIASNFDVFGFALTDSEMRAIDGMNINERGGPDPETFDVAAYQKILASRS</sequence>
<dbReference type="InterPro" id="IPR023210">
    <property type="entry name" value="NADP_OxRdtase_dom"/>
</dbReference>
<dbReference type="InterPro" id="IPR018170">
    <property type="entry name" value="Aldo/ket_reductase_CS"/>
</dbReference>
<dbReference type="GO" id="GO:0016616">
    <property type="term" value="F:oxidoreductase activity, acting on the CH-OH group of donors, NAD or NADP as acceptor"/>
    <property type="evidence" value="ECO:0007669"/>
    <property type="project" value="UniProtKB-ARBA"/>
</dbReference>
<feature type="site" description="Lowers pKa of active site Tyr" evidence="6">
    <location>
        <position position="76"/>
    </location>
</feature>
<evidence type="ECO:0000313" key="9">
    <source>
        <dbReference type="Proteomes" id="UP000249066"/>
    </source>
</evidence>
<dbReference type="FunFam" id="3.20.20.100:FF:000015">
    <property type="entry name" value="Oxidoreductase, aldo/keto reductase family"/>
    <property type="match status" value="1"/>
</dbReference>
<evidence type="ECO:0000259" key="7">
    <source>
        <dbReference type="Pfam" id="PF00248"/>
    </source>
</evidence>
<dbReference type="InterPro" id="IPR036812">
    <property type="entry name" value="NAD(P)_OxRdtase_dom_sf"/>
</dbReference>
<dbReference type="InterPro" id="IPR020471">
    <property type="entry name" value="AKR"/>
</dbReference>
<evidence type="ECO:0000256" key="1">
    <source>
        <dbReference type="ARBA" id="ARBA00007905"/>
    </source>
</evidence>
<dbReference type="PROSITE" id="PS00062">
    <property type="entry name" value="ALDOKETO_REDUCTASE_2"/>
    <property type="match status" value="1"/>
</dbReference>
<dbReference type="PANTHER" id="PTHR43827">
    <property type="entry name" value="2,5-DIKETO-D-GLUCONIC ACID REDUCTASE"/>
    <property type="match status" value="1"/>
</dbReference>
<keyword evidence="2" id="KW-0521">NADP</keyword>
<evidence type="ECO:0000256" key="6">
    <source>
        <dbReference type="PIRSR" id="PIRSR000097-3"/>
    </source>
</evidence>
<comment type="similarity">
    <text evidence="1">Belongs to the aldo/keto reductase family.</text>
</comment>
<feature type="binding site" evidence="5">
    <location>
        <position position="109"/>
    </location>
    <ligand>
        <name>substrate</name>
    </ligand>
</feature>
<dbReference type="Gene3D" id="3.20.20.100">
    <property type="entry name" value="NADP-dependent oxidoreductase domain"/>
    <property type="match status" value="1"/>
</dbReference>
<dbReference type="SUPFAM" id="SSF51430">
    <property type="entry name" value="NAD(P)-linked oxidoreductase"/>
    <property type="match status" value="1"/>
</dbReference>
<dbReference type="PRINTS" id="PR00069">
    <property type="entry name" value="ALDKETRDTASE"/>
</dbReference>
<feature type="active site" description="Proton donor" evidence="4">
    <location>
        <position position="51"/>
    </location>
</feature>
<dbReference type="AlphaFoldDB" id="A0A2W5AF51"/>
<dbReference type="Proteomes" id="UP000249066">
    <property type="component" value="Unassembled WGS sequence"/>
</dbReference>
<dbReference type="PIRSF" id="PIRSF000097">
    <property type="entry name" value="AKR"/>
    <property type="match status" value="1"/>
</dbReference>
<evidence type="ECO:0000256" key="4">
    <source>
        <dbReference type="PIRSR" id="PIRSR000097-1"/>
    </source>
</evidence>
<proteinExistence type="inferred from homology"/>
<evidence type="ECO:0000256" key="5">
    <source>
        <dbReference type="PIRSR" id="PIRSR000097-2"/>
    </source>
</evidence>
<dbReference type="PANTHER" id="PTHR43827:SF3">
    <property type="entry name" value="NADP-DEPENDENT OXIDOREDUCTASE DOMAIN-CONTAINING PROTEIN"/>
    <property type="match status" value="1"/>
</dbReference>
<gene>
    <name evidence="8" type="ORF">DI623_05215</name>
</gene>
<reference evidence="8 9" key="1">
    <citation type="submission" date="2017-08" db="EMBL/GenBank/DDBJ databases">
        <title>Infants hospitalized years apart are colonized by the same room-sourced microbial strains.</title>
        <authorList>
            <person name="Brooks B."/>
            <person name="Olm M.R."/>
            <person name="Firek B.A."/>
            <person name="Baker R."/>
            <person name="Thomas B.C."/>
            <person name="Morowitz M.J."/>
            <person name="Banfield J.F."/>
        </authorList>
    </citation>
    <scope>NUCLEOTIDE SEQUENCE [LARGE SCALE GENOMIC DNA]</scope>
    <source>
        <strain evidence="8">S2_018_000_R2_101</strain>
    </source>
</reference>